<feature type="compositionally biased region" description="Low complexity" evidence="2">
    <location>
        <begin position="167"/>
        <end position="203"/>
    </location>
</feature>
<evidence type="ECO:0000256" key="1">
    <source>
        <dbReference type="RuleBase" id="RU367073"/>
    </source>
</evidence>
<keyword evidence="1" id="KW-0256">Endoplasmic reticulum</keyword>
<feature type="region of interest" description="Disordered" evidence="2">
    <location>
        <begin position="141"/>
        <end position="230"/>
    </location>
</feature>
<dbReference type="PANTHER" id="PTHR22166">
    <property type="entry name" value="ENDOPLASMIC RETICULUM JUNCTION FORMATION PROTEIN LUNAPARK"/>
    <property type="match status" value="1"/>
</dbReference>
<feature type="transmembrane region" description="Helical" evidence="1">
    <location>
        <begin position="78"/>
        <end position="95"/>
    </location>
</feature>
<accession>A0ABQ8ESV7</accession>
<feature type="transmembrane region" description="Helical" evidence="1">
    <location>
        <begin position="44"/>
        <end position="66"/>
    </location>
</feature>
<keyword evidence="1" id="KW-0862">Zinc</keyword>
<evidence type="ECO:0000259" key="3">
    <source>
        <dbReference type="Pfam" id="PF10058"/>
    </source>
</evidence>
<comment type="domain">
    <text evidence="1">The C4-type zinc finger motif is necessary both for its ER three-way tubular junction localization and formation.</text>
</comment>
<dbReference type="Pfam" id="PF10058">
    <property type="entry name" value="Zn_ribbon_10"/>
    <property type="match status" value="1"/>
</dbReference>
<dbReference type="InterPro" id="IPR019273">
    <property type="entry name" value="Lunapark_Znf"/>
</dbReference>
<comment type="similarity">
    <text evidence="1">Belongs to the lunapark family.</text>
</comment>
<dbReference type="InterPro" id="IPR040115">
    <property type="entry name" value="Lnp"/>
</dbReference>
<reference evidence="4 5" key="1">
    <citation type="submission" date="2021-02" db="EMBL/GenBank/DDBJ databases">
        <title>Variation within the Batrachochytrium salamandrivorans European outbreak.</title>
        <authorList>
            <person name="Kelly M."/>
            <person name="Pasmans F."/>
            <person name="Shea T.P."/>
            <person name="Munoz J.F."/>
            <person name="Carranza S."/>
            <person name="Cuomo C.A."/>
            <person name="Martel A."/>
        </authorList>
    </citation>
    <scope>NUCLEOTIDE SEQUENCE [LARGE SCALE GENOMIC DNA]</scope>
    <source>
        <strain evidence="4 5">AMFP18/2</strain>
    </source>
</reference>
<keyword evidence="1" id="KW-0479">Metal-binding</keyword>
<evidence type="ECO:0000313" key="4">
    <source>
        <dbReference type="EMBL" id="KAH6586068.1"/>
    </source>
</evidence>
<feature type="region of interest" description="Disordered" evidence="2">
    <location>
        <begin position="351"/>
        <end position="371"/>
    </location>
</feature>
<name>A0ABQ8ESV7_9FUNG</name>
<dbReference type="Proteomes" id="UP001648503">
    <property type="component" value="Unassembled WGS sequence"/>
</dbReference>
<feature type="region of interest" description="Disordered" evidence="2">
    <location>
        <begin position="410"/>
        <end position="455"/>
    </location>
</feature>
<dbReference type="PANTHER" id="PTHR22166:SF12">
    <property type="entry name" value="ENDOPLASMIC RETICULUM JUNCTION FORMATION PROTEIN LUNAPARK"/>
    <property type="match status" value="1"/>
</dbReference>
<evidence type="ECO:0000313" key="5">
    <source>
        <dbReference type="Proteomes" id="UP001648503"/>
    </source>
</evidence>
<gene>
    <name evidence="4" type="ORF">BASA50_000773</name>
</gene>
<feature type="compositionally biased region" description="Basic and acidic residues" evidence="2">
    <location>
        <begin position="141"/>
        <end position="166"/>
    </location>
</feature>
<keyword evidence="1" id="KW-0863">Zinc-finger</keyword>
<feature type="domain" description="Lunapark zinc ribbon" evidence="3">
    <location>
        <begin position="280"/>
        <end position="332"/>
    </location>
</feature>
<feature type="compositionally biased region" description="Polar residues" evidence="2">
    <location>
        <begin position="220"/>
        <end position="230"/>
    </location>
</feature>
<keyword evidence="5" id="KW-1185">Reference proteome</keyword>
<comment type="caution">
    <text evidence="4">The sequence shown here is derived from an EMBL/GenBank/DDBJ whole genome shotgun (WGS) entry which is preliminary data.</text>
</comment>
<sequence length="455" mass="51972">MVGLFSWLSKKEDINYEKILSELDDKISQSEMRIAEYGLRERRLLYAWLFYSLPAYAIVLVVYALYYRWSDGEPWNQFLLKSVPVVAMPIIIYLGRAGITAWYQRCRVVQEFLLDELRTRQNEKITELKLKTSFYRTKGLIDRYDGPKSNKSRDGQKLPKGSDKTLDNQQRNLQNNPQQPLQVNPQQNTHQQQQSQPGSPLQLERNISHTHAPNPHHPNSIPSRNATPLQLQHNPQPIRRYSQQQHNAQNSPYRTPQHIISQRQNILQENLNTPPVTKNWFDMLLDAMVGETDGPQHKYALICESCFTHNGLVLPDEYLSSKFKCMQCGHLNSKSPPPTSFDFAYSNSRSNVSLNNPSPPSSPTPDFRRRSNSIYSNASYISRGSSSSLMHVPPIGSPLEPELTAGVSDTEGIRQRHIAADTTHDEDLSFEKNASSVKDTSSERGETFSEVDETD</sequence>
<keyword evidence="1" id="KW-0812">Transmembrane</keyword>
<organism evidence="4 5">
    <name type="scientific">Batrachochytrium salamandrivorans</name>
    <dbReference type="NCBI Taxonomy" id="1357716"/>
    <lineage>
        <taxon>Eukaryota</taxon>
        <taxon>Fungi</taxon>
        <taxon>Fungi incertae sedis</taxon>
        <taxon>Chytridiomycota</taxon>
        <taxon>Chytridiomycota incertae sedis</taxon>
        <taxon>Chytridiomycetes</taxon>
        <taxon>Rhizophydiales</taxon>
        <taxon>Rhizophydiales incertae sedis</taxon>
        <taxon>Batrachochytrium</taxon>
    </lineage>
</organism>
<protein>
    <recommendedName>
        <fullName evidence="1">Endoplasmic reticulum junction formation protein lunapark</fullName>
    </recommendedName>
</protein>
<feature type="compositionally biased region" description="Basic and acidic residues" evidence="2">
    <location>
        <begin position="411"/>
        <end position="430"/>
    </location>
</feature>
<dbReference type="EMBL" id="JAFCIX010000576">
    <property type="protein sequence ID" value="KAH6586068.1"/>
    <property type="molecule type" value="Genomic_DNA"/>
</dbReference>
<keyword evidence="1" id="KW-0472">Membrane</keyword>
<comment type="function">
    <text evidence="1">Plays a role in determining ER morphology.</text>
</comment>
<comment type="subcellular location">
    <subcellularLocation>
        <location evidence="1">Endoplasmic reticulum membrane</location>
        <topology evidence="1">Multi-pass membrane protein</topology>
    </subcellularLocation>
</comment>
<keyword evidence="1" id="KW-1133">Transmembrane helix</keyword>
<proteinExistence type="inferred from homology"/>
<evidence type="ECO:0000256" key="2">
    <source>
        <dbReference type="SAM" id="MobiDB-lite"/>
    </source>
</evidence>